<dbReference type="EMBL" id="SMBX01000001">
    <property type="protein sequence ID" value="TCV02557.1"/>
    <property type="molecule type" value="Genomic_DNA"/>
</dbReference>
<dbReference type="RefSeq" id="WP_132472217.1">
    <property type="nucleotide sequence ID" value="NZ_JBHRVM010000001.1"/>
</dbReference>
<proteinExistence type="predicted"/>
<dbReference type="Gene3D" id="3.10.129.10">
    <property type="entry name" value="Hotdog Thioesterase"/>
    <property type="match status" value="1"/>
</dbReference>
<evidence type="ECO:0000313" key="2">
    <source>
        <dbReference type="Proteomes" id="UP000294692"/>
    </source>
</evidence>
<sequence length="130" mass="14227">MKFEIGAQYRARITGVRQSQVNQFGRLMGTAGRIHTDPEWASASPAGGVLVQGGLIMAPLHDLMSRLLGMDRWLRGSTVAIKIVSFIRLEEPITLTARVEDVNVEGVKFGVSWTKDDGATVMVADVHARH</sequence>
<accession>A0A4R3VBA9</accession>
<gene>
    <name evidence="1" type="ORF">EV686_10111</name>
</gene>
<dbReference type="OrthoDB" id="8659520at2"/>
<keyword evidence="2" id="KW-1185">Reference proteome</keyword>
<dbReference type="Proteomes" id="UP000294692">
    <property type="component" value="Unassembled WGS sequence"/>
</dbReference>
<name>A0A4R3VBA9_9BURK</name>
<dbReference type="InterPro" id="IPR029069">
    <property type="entry name" value="HotDog_dom_sf"/>
</dbReference>
<dbReference type="SUPFAM" id="SSF54637">
    <property type="entry name" value="Thioesterase/thiol ester dehydrase-isomerase"/>
    <property type="match status" value="1"/>
</dbReference>
<dbReference type="AlphaFoldDB" id="A0A4R3VBA9"/>
<protein>
    <submittedName>
        <fullName evidence="1">MaoC dehydratase-like protein</fullName>
    </submittedName>
</protein>
<organism evidence="1 2">
    <name type="scientific">Paracandidimonas soli</name>
    <dbReference type="NCBI Taxonomy" id="1917182"/>
    <lineage>
        <taxon>Bacteria</taxon>
        <taxon>Pseudomonadati</taxon>
        <taxon>Pseudomonadota</taxon>
        <taxon>Betaproteobacteria</taxon>
        <taxon>Burkholderiales</taxon>
        <taxon>Alcaligenaceae</taxon>
        <taxon>Paracandidimonas</taxon>
    </lineage>
</organism>
<evidence type="ECO:0000313" key="1">
    <source>
        <dbReference type="EMBL" id="TCV02557.1"/>
    </source>
</evidence>
<comment type="caution">
    <text evidence="1">The sequence shown here is derived from an EMBL/GenBank/DDBJ whole genome shotgun (WGS) entry which is preliminary data.</text>
</comment>
<reference evidence="1 2" key="1">
    <citation type="submission" date="2019-03" db="EMBL/GenBank/DDBJ databases">
        <title>Genomic Encyclopedia of Type Strains, Phase IV (KMG-IV): sequencing the most valuable type-strain genomes for metagenomic binning, comparative biology and taxonomic classification.</title>
        <authorList>
            <person name="Goeker M."/>
        </authorList>
    </citation>
    <scope>NUCLEOTIDE SEQUENCE [LARGE SCALE GENOMIC DNA]</scope>
    <source>
        <strain evidence="1 2">DSM 100048</strain>
    </source>
</reference>